<feature type="domain" description="RagB/SusD" evidence="6">
    <location>
        <begin position="294"/>
        <end position="563"/>
    </location>
</feature>
<dbReference type="SUPFAM" id="SSF48452">
    <property type="entry name" value="TPR-like"/>
    <property type="match status" value="1"/>
</dbReference>
<organism evidence="8 9">
    <name type="scientific">Sphingobacterium zeae</name>
    <dbReference type="NCBI Taxonomy" id="1776859"/>
    <lineage>
        <taxon>Bacteria</taxon>
        <taxon>Pseudomonadati</taxon>
        <taxon>Bacteroidota</taxon>
        <taxon>Sphingobacteriia</taxon>
        <taxon>Sphingobacteriales</taxon>
        <taxon>Sphingobacteriaceae</taxon>
        <taxon>Sphingobacterium</taxon>
    </lineage>
</organism>
<dbReference type="RefSeq" id="WP_307185929.1">
    <property type="nucleotide sequence ID" value="NZ_JAUTBA010000001.1"/>
</dbReference>
<dbReference type="InterPro" id="IPR033985">
    <property type="entry name" value="SusD-like_N"/>
</dbReference>
<dbReference type="InterPro" id="IPR012944">
    <property type="entry name" value="SusD_RagB_dom"/>
</dbReference>
<keyword evidence="4" id="KW-0472">Membrane</keyword>
<evidence type="ECO:0000259" key="7">
    <source>
        <dbReference type="Pfam" id="PF14322"/>
    </source>
</evidence>
<comment type="caution">
    <text evidence="8">The sequence shown here is derived from an EMBL/GenBank/DDBJ whole genome shotgun (WGS) entry which is preliminary data.</text>
</comment>
<evidence type="ECO:0000313" key="9">
    <source>
        <dbReference type="Proteomes" id="UP001244640"/>
    </source>
</evidence>
<evidence type="ECO:0000256" key="1">
    <source>
        <dbReference type="ARBA" id="ARBA00004442"/>
    </source>
</evidence>
<keyword evidence="5" id="KW-0998">Cell outer membrane</keyword>
<dbReference type="Proteomes" id="UP001244640">
    <property type="component" value="Unassembled WGS sequence"/>
</dbReference>
<evidence type="ECO:0000256" key="5">
    <source>
        <dbReference type="ARBA" id="ARBA00023237"/>
    </source>
</evidence>
<keyword evidence="3" id="KW-0732">Signal</keyword>
<reference evidence="8 9" key="1">
    <citation type="submission" date="2023-07" db="EMBL/GenBank/DDBJ databases">
        <title>Functional and genomic diversity of the sorghum phyllosphere microbiome.</title>
        <authorList>
            <person name="Shade A."/>
        </authorList>
    </citation>
    <scope>NUCLEOTIDE SEQUENCE [LARGE SCALE GENOMIC DNA]</scope>
    <source>
        <strain evidence="8 9">SORGH_AS_0892</strain>
    </source>
</reference>
<gene>
    <name evidence="8" type="ORF">QE382_002231</name>
</gene>
<evidence type="ECO:0000256" key="3">
    <source>
        <dbReference type="ARBA" id="ARBA00022729"/>
    </source>
</evidence>
<dbReference type="Gene3D" id="1.25.40.390">
    <property type="match status" value="1"/>
</dbReference>
<evidence type="ECO:0000256" key="2">
    <source>
        <dbReference type="ARBA" id="ARBA00006275"/>
    </source>
</evidence>
<dbReference type="Pfam" id="PF14322">
    <property type="entry name" value="SusD-like_3"/>
    <property type="match status" value="1"/>
</dbReference>
<evidence type="ECO:0008006" key="10">
    <source>
        <dbReference type="Google" id="ProtNLM"/>
    </source>
</evidence>
<comment type="similarity">
    <text evidence="2">Belongs to the SusD family.</text>
</comment>
<comment type="subcellular location">
    <subcellularLocation>
        <location evidence="1">Cell outer membrane</location>
    </subcellularLocation>
</comment>
<dbReference type="Pfam" id="PF07980">
    <property type="entry name" value="SusD_RagB"/>
    <property type="match status" value="1"/>
</dbReference>
<proteinExistence type="inferred from homology"/>
<keyword evidence="9" id="KW-1185">Reference proteome</keyword>
<protein>
    <recommendedName>
        <fullName evidence="10">RagB/SusD family nutrient uptake outer membrane protein</fullName>
    </recommendedName>
</protein>
<evidence type="ECO:0000259" key="6">
    <source>
        <dbReference type="Pfam" id="PF07980"/>
    </source>
</evidence>
<dbReference type="PROSITE" id="PS51257">
    <property type="entry name" value="PROKAR_LIPOPROTEIN"/>
    <property type="match status" value="1"/>
</dbReference>
<feature type="domain" description="SusD-like N-terminal" evidence="7">
    <location>
        <begin position="89"/>
        <end position="224"/>
    </location>
</feature>
<dbReference type="InterPro" id="IPR011990">
    <property type="entry name" value="TPR-like_helical_dom_sf"/>
</dbReference>
<evidence type="ECO:0000256" key="4">
    <source>
        <dbReference type="ARBA" id="ARBA00023136"/>
    </source>
</evidence>
<dbReference type="CDD" id="cd08977">
    <property type="entry name" value="SusD"/>
    <property type="match status" value="1"/>
</dbReference>
<accession>A0ABU0U5J7</accession>
<name>A0ABU0U5J7_9SPHI</name>
<dbReference type="EMBL" id="JAUTBA010000001">
    <property type="protein sequence ID" value="MDQ1150247.1"/>
    <property type="molecule type" value="Genomic_DNA"/>
</dbReference>
<sequence length="564" mass="63202">MRKSVICMLVFAMLGIASCNKFEHQPEERILLGDVFDPTDKEGVQAKAYLFGIYSFLPNGFNRITGDMLDAATDDAVPSSETSDIRLFTNGQLTAVNYPDNNWQNSYTIIRRANVFLQNISVVPIPENLIRRFKAEARFLRAFAYFELLKRYGGIPLLGEQVFDLSDDLNLPRASYAECVDYIAMECDEIKAELPAASSPLLSTTEYGRATSEAALALKLRLYLYAASPLFNGGGVSINPQIKLLNGYPNKDNGRWARTLATAEELIAKGYHKLPAGTGTAAYANIFTTKVNTDIIFAKQSANSTSLEANNAPVGYVAPAASNGRTSPTQNFVNAFPMDTGLPYVGLTTDLNQYENRDPRLKAILFYNGVRWLSRPIETFEGGLDKPNKPFLNQTKTAYYLRKFLGDFTNATTYANQSHNFPYFRYAEVLLSYAEALNEVGRTEDAVKQITTIRARAGIKPGNNSRYGISEGIAQTAMRDLIKNERRIELAFEEHRFWDIRRWKDAGDIKNPLKGLVLHKSGTSVTATEQMLTPFHFETKYYHMPIPYSETSKNPALIQNEGYY</sequence>
<evidence type="ECO:0000313" key="8">
    <source>
        <dbReference type="EMBL" id="MDQ1150247.1"/>
    </source>
</evidence>